<dbReference type="SUPFAM" id="SSF56112">
    <property type="entry name" value="Protein kinase-like (PK-like)"/>
    <property type="match status" value="1"/>
</dbReference>
<dbReference type="PANTHER" id="PTHR38248:SF2">
    <property type="entry name" value="FUNK1 11"/>
    <property type="match status" value="1"/>
</dbReference>
<protein>
    <recommendedName>
        <fullName evidence="2">Fungal-type protein kinase domain-containing protein</fullName>
    </recommendedName>
</protein>
<feature type="domain" description="Fungal-type protein kinase" evidence="2">
    <location>
        <begin position="722"/>
        <end position="767"/>
    </location>
</feature>
<comment type="caution">
    <text evidence="3">The sequence shown here is derived from an EMBL/GenBank/DDBJ whole genome shotgun (WGS) entry which is preliminary data.</text>
</comment>
<dbReference type="InterPro" id="IPR008266">
    <property type="entry name" value="Tyr_kinase_AS"/>
</dbReference>
<evidence type="ECO:0000313" key="3">
    <source>
        <dbReference type="EMBL" id="KAK7440008.1"/>
    </source>
</evidence>
<feature type="compositionally biased region" description="Basic and acidic residues" evidence="1">
    <location>
        <begin position="154"/>
        <end position="171"/>
    </location>
</feature>
<sequence>MSLQRHDTVQNDATANWLYAIDVVQRVRDDVEFNTRVEDTRHFLDTFFPIDDKTLFEQRCQQVKHMLYRKRKWKNYPKSKSSEASYYPVLEEIFNTIASTFGEAKADGDNDFATRAWVNRNSTKPRSFTNVAANRPDIILLLGDKSDGSTLMEELKNDEKERDQQESERRQTRSMSKAKVAGNEQLEEQVRSLLYPTKPYVSSVRYFVDVRAQDDEQRDEQKSGQRQTRNMSKAKVARNEQLREQLKRLIAMWLRAVTPIEIKPWSIRPKDFDAKQLQDFDEAVLQLGSYMRQIFREQHNRTHAFGLNIFHDTMFVWHSDRSGMLGTREGIDLNKLQLQSPDDFIRVIACLSIMHPEELGWDSTMMLYRPNGVRIHPYAPTLNQVLPSFVDSAFMYNTNWAIKIKGIEYVTIRALSLSRAEIMCGRGQLIWLAVNTADKRLVVIKQSWAPFTARGIACLCDEANIYLLVKNGRLPDLLSNEVVCRTRTCQDFRKGLKGYAPPSTEAGGSVNEKSTEGAGDQSTFLTITKRLAIIFKTPMSFTERQLTRLVISKYGYPCKHFRSRVELLTVFRDAIDGYEELLWEGVIHRDLSWGNIIICPDLLASEFDPTNTAGVLIDFDHSKLKSGYKADPIHISNELFERIKTFQNFEGLKVGDDFEDEAVLAILQSNENASAISYADHLRRVYNEELEAARKAQKKLSVRDLHLVDPKKILFKPPMFEDRCSEHEARSGTLPFISHELLDNSLYRTHLPIHDMESLLYILLYICVSRDGPGGHIREELSNKGPTGNGTVHSCVLDYFDSGPAILLENKQALFREDSGPAVLRQNILPYVHPYFESLKPLLQEWHRILLTGYIPQRKNSGFSAMEFVYPWVFFRIALEECLSAAASADEHDQDRYKSMTAAEDDRRRKDRENILKARDDITSDRVVQSASLVPPHFDDSHSQREHAEAVGQESMDVDSSIAIDDQMGSDGQGSMDAGSLEGPSAKRQRLH</sequence>
<keyword evidence="4" id="KW-1185">Reference proteome</keyword>
<proteinExistence type="predicted"/>
<dbReference type="InterPro" id="IPR011009">
    <property type="entry name" value="Kinase-like_dom_sf"/>
</dbReference>
<feature type="compositionally biased region" description="Basic and acidic residues" evidence="1">
    <location>
        <begin position="214"/>
        <end position="223"/>
    </location>
</feature>
<feature type="compositionally biased region" description="Basic and acidic residues" evidence="1">
    <location>
        <begin position="937"/>
        <end position="949"/>
    </location>
</feature>
<dbReference type="Pfam" id="PF17667">
    <property type="entry name" value="Pkinase_fungal"/>
    <property type="match status" value="2"/>
</dbReference>
<name>A0ABR1ISG3_9AGAR</name>
<dbReference type="InterPro" id="IPR040976">
    <property type="entry name" value="Pkinase_fungal"/>
</dbReference>
<evidence type="ECO:0000313" key="4">
    <source>
        <dbReference type="Proteomes" id="UP001498398"/>
    </source>
</evidence>
<feature type="region of interest" description="Disordered" evidence="1">
    <location>
        <begin position="214"/>
        <end position="237"/>
    </location>
</feature>
<feature type="region of interest" description="Disordered" evidence="1">
    <location>
        <begin position="890"/>
        <end position="911"/>
    </location>
</feature>
<accession>A0ABR1ISG3</accession>
<dbReference type="PANTHER" id="PTHR38248">
    <property type="entry name" value="FUNK1 6"/>
    <property type="match status" value="1"/>
</dbReference>
<gene>
    <name evidence="3" type="ORF">VKT23_017261</name>
</gene>
<evidence type="ECO:0000256" key="1">
    <source>
        <dbReference type="SAM" id="MobiDB-lite"/>
    </source>
</evidence>
<dbReference type="Proteomes" id="UP001498398">
    <property type="component" value="Unassembled WGS sequence"/>
</dbReference>
<evidence type="ECO:0000259" key="2">
    <source>
        <dbReference type="Pfam" id="PF17667"/>
    </source>
</evidence>
<dbReference type="EMBL" id="JBANRG010000070">
    <property type="protein sequence ID" value="KAK7440008.1"/>
    <property type="molecule type" value="Genomic_DNA"/>
</dbReference>
<feature type="domain" description="Fungal-type protein kinase" evidence="2">
    <location>
        <begin position="276"/>
        <end position="623"/>
    </location>
</feature>
<feature type="region of interest" description="Disordered" evidence="1">
    <location>
        <begin position="154"/>
        <end position="183"/>
    </location>
</feature>
<organism evidence="3 4">
    <name type="scientific">Marasmiellus scandens</name>
    <dbReference type="NCBI Taxonomy" id="2682957"/>
    <lineage>
        <taxon>Eukaryota</taxon>
        <taxon>Fungi</taxon>
        <taxon>Dikarya</taxon>
        <taxon>Basidiomycota</taxon>
        <taxon>Agaricomycotina</taxon>
        <taxon>Agaricomycetes</taxon>
        <taxon>Agaricomycetidae</taxon>
        <taxon>Agaricales</taxon>
        <taxon>Marasmiineae</taxon>
        <taxon>Omphalotaceae</taxon>
        <taxon>Marasmiellus</taxon>
    </lineage>
</organism>
<dbReference type="PROSITE" id="PS00109">
    <property type="entry name" value="PROTEIN_KINASE_TYR"/>
    <property type="match status" value="1"/>
</dbReference>
<reference evidence="3 4" key="1">
    <citation type="submission" date="2024-01" db="EMBL/GenBank/DDBJ databases">
        <title>A draft genome for the cacao thread blight pathogen Marasmiellus scandens.</title>
        <authorList>
            <person name="Baruah I.K."/>
            <person name="Leung J."/>
            <person name="Bukari Y."/>
            <person name="Amoako-Attah I."/>
            <person name="Meinhardt L.W."/>
            <person name="Bailey B.A."/>
            <person name="Cohen S.P."/>
        </authorList>
    </citation>
    <scope>NUCLEOTIDE SEQUENCE [LARGE SCALE GENOMIC DNA]</scope>
    <source>
        <strain evidence="3 4">GH-19</strain>
    </source>
</reference>
<dbReference type="Gene3D" id="1.10.510.10">
    <property type="entry name" value="Transferase(Phosphotransferase) domain 1"/>
    <property type="match status" value="1"/>
</dbReference>
<feature type="region of interest" description="Disordered" evidence="1">
    <location>
        <begin position="929"/>
        <end position="992"/>
    </location>
</feature>